<evidence type="ECO:0000313" key="6">
    <source>
        <dbReference type="Proteomes" id="UP000178023"/>
    </source>
</evidence>
<comment type="caution">
    <text evidence="5">The sequence shown here is derived from an EMBL/GenBank/DDBJ whole genome shotgun (WGS) entry which is preliminary data.</text>
</comment>
<dbReference type="Proteomes" id="UP000178023">
    <property type="component" value="Unassembled WGS sequence"/>
</dbReference>
<evidence type="ECO:0000259" key="4">
    <source>
        <dbReference type="SMART" id="SM00560"/>
    </source>
</evidence>
<dbReference type="EMBL" id="MGJL01000017">
    <property type="protein sequence ID" value="OGN07854.1"/>
    <property type="molecule type" value="Genomic_DNA"/>
</dbReference>
<feature type="domain" description="LamG-like jellyroll fold" evidence="4">
    <location>
        <begin position="219"/>
        <end position="360"/>
    </location>
</feature>
<dbReference type="InterPro" id="IPR006558">
    <property type="entry name" value="LamG-like"/>
</dbReference>
<keyword evidence="1" id="KW-0732">Signal</keyword>
<keyword evidence="3" id="KW-0812">Transmembrane</keyword>
<organism evidence="5 6">
    <name type="scientific">Candidatus Yanofskybacteria bacterium RIFCSPHIGHO2_01_FULL_45_42</name>
    <dbReference type="NCBI Taxonomy" id="1802671"/>
    <lineage>
        <taxon>Bacteria</taxon>
        <taxon>Candidatus Yanofskyibacteriota</taxon>
    </lineage>
</organism>
<dbReference type="InterPro" id="IPR013320">
    <property type="entry name" value="ConA-like_dom_sf"/>
</dbReference>
<dbReference type="Pfam" id="PF13385">
    <property type="entry name" value="Laminin_G_3"/>
    <property type="match status" value="1"/>
</dbReference>
<evidence type="ECO:0000256" key="1">
    <source>
        <dbReference type="ARBA" id="ARBA00022729"/>
    </source>
</evidence>
<dbReference type="PANTHER" id="PTHR47635:SF2">
    <property type="entry name" value="LAMG-LIKE JELLYROLL FOLD DOMAIN-CONTAINING PROTEIN"/>
    <property type="match status" value="1"/>
</dbReference>
<keyword evidence="3" id="KW-0472">Membrane</keyword>
<keyword evidence="3" id="KW-1133">Transmembrane helix</keyword>
<evidence type="ECO:0000256" key="3">
    <source>
        <dbReference type="SAM" id="Phobius"/>
    </source>
</evidence>
<name>A0A1F8F3Y5_9BACT</name>
<protein>
    <recommendedName>
        <fullName evidence="4">LamG-like jellyroll fold domain-containing protein</fullName>
    </recommendedName>
</protein>
<dbReference type="SUPFAM" id="SSF49899">
    <property type="entry name" value="Concanavalin A-like lectins/glucanases"/>
    <property type="match status" value="1"/>
</dbReference>
<gene>
    <name evidence="5" type="ORF">A2750_00170</name>
</gene>
<dbReference type="AlphaFoldDB" id="A0A1F8F3Y5"/>
<sequence>MRSQRGIVHLILIIIIAAAAIGGYWAWKNYGAEIARPKAAGAPRVHVVAPNNSNEILSVSYTLRWALDQPITIVPPMVYRWKGSVENKDGQTTQIFDNPLGVGTASEFTYNWTLPSVSTLPNGAYKFNVVLVSVYAGVTTVISKDSSDNFFRIDRSLVGWWKLDNNGNDSSGNGHNGTPTNTVPNPWTAGHNNGAITLLNPSNTDYVSVADTALLRPTTALTLSAWIKIDSGSPNWTNSPGIIEHFRSPTNLKGYLLGLGGDQKLSFYIGNAGTPTWSRVQSSNTISTGAWHHVAGTWDSAVGGGEMKLYLDGVLQGIAYHGILYNTENLNIGRDKYSSVRSFNGLLDDVQIYNRALSEIEIQTLAGQ</sequence>
<accession>A0A1F8F3Y5</accession>
<proteinExistence type="predicted"/>
<evidence type="ECO:0000256" key="2">
    <source>
        <dbReference type="ARBA" id="ARBA00023157"/>
    </source>
</evidence>
<feature type="transmembrane region" description="Helical" evidence="3">
    <location>
        <begin position="7"/>
        <end position="27"/>
    </location>
</feature>
<keyword evidence="2" id="KW-1015">Disulfide bond</keyword>
<reference evidence="5 6" key="1">
    <citation type="journal article" date="2016" name="Nat. Commun.">
        <title>Thousands of microbial genomes shed light on interconnected biogeochemical processes in an aquifer system.</title>
        <authorList>
            <person name="Anantharaman K."/>
            <person name="Brown C.T."/>
            <person name="Hug L.A."/>
            <person name="Sharon I."/>
            <person name="Castelle C.J."/>
            <person name="Probst A.J."/>
            <person name="Thomas B.C."/>
            <person name="Singh A."/>
            <person name="Wilkins M.J."/>
            <person name="Karaoz U."/>
            <person name="Brodie E.L."/>
            <person name="Williams K.H."/>
            <person name="Hubbard S.S."/>
            <person name="Banfield J.F."/>
        </authorList>
    </citation>
    <scope>NUCLEOTIDE SEQUENCE [LARGE SCALE GENOMIC DNA]</scope>
</reference>
<evidence type="ECO:0000313" key="5">
    <source>
        <dbReference type="EMBL" id="OGN07854.1"/>
    </source>
</evidence>
<dbReference type="PANTHER" id="PTHR47635">
    <property type="entry name" value="CUB DOMAIN-CONTAINING PROTEIN"/>
    <property type="match status" value="1"/>
</dbReference>
<dbReference type="Gene3D" id="2.60.120.200">
    <property type="match status" value="1"/>
</dbReference>
<dbReference type="SMART" id="SM00560">
    <property type="entry name" value="LamGL"/>
    <property type="match status" value="1"/>
</dbReference>